<dbReference type="SUPFAM" id="SSF54593">
    <property type="entry name" value="Glyoxalase/Bleomycin resistance protein/Dihydroxybiphenyl dioxygenase"/>
    <property type="match status" value="1"/>
</dbReference>
<dbReference type="PANTHER" id="PTHR35908">
    <property type="entry name" value="HYPOTHETICAL FUSION PROTEIN"/>
    <property type="match status" value="1"/>
</dbReference>
<dbReference type="Proteomes" id="UP001501638">
    <property type="component" value="Unassembled WGS sequence"/>
</dbReference>
<accession>A0ABP5XBJ4</accession>
<dbReference type="InterPro" id="IPR037523">
    <property type="entry name" value="VOC_core"/>
</dbReference>
<dbReference type="Pfam" id="PF18029">
    <property type="entry name" value="Glyoxalase_6"/>
    <property type="match status" value="1"/>
</dbReference>
<feature type="domain" description="VOC" evidence="1">
    <location>
        <begin position="13"/>
        <end position="130"/>
    </location>
</feature>
<protein>
    <submittedName>
        <fullName evidence="2">VOC family protein</fullName>
    </submittedName>
</protein>
<dbReference type="RefSeq" id="WP_344324416.1">
    <property type="nucleotide sequence ID" value="NZ_BAAASZ010000026.1"/>
</dbReference>
<evidence type="ECO:0000313" key="3">
    <source>
        <dbReference type="Proteomes" id="UP001501638"/>
    </source>
</evidence>
<gene>
    <name evidence="2" type="ORF">GCM10010405_37200</name>
</gene>
<dbReference type="CDD" id="cd06587">
    <property type="entry name" value="VOC"/>
    <property type="match status" value="1"/>
</dbReference>
<dbReference type="PROSITE" id="PS51819">
    <property type="entry name" value="VOC"/>
    <property type="match status" value="1"/>
</dbReference>
<dbReference type="Gene3D" id="3.10.180.10">
    <property type="entry name" value="2,3-Dihydroxybiphenyl 1,2-Dioxygenase, domain 1"/>
    <property type="match status" value="1"/>
</dbReference>
<comment type="caution">
    <text evidence="2">The sequence shown here is derived from an EMBL/GenBank/DDBJ whole genome shotgun (WGS) entry which is preliminary data.</text>
</comment>
<organism evidence="2 3">
    <name type="scientific">Streptomyces macrosporus</name>
    <dbReference type="NCBI Taxonomy" id="44032"/>
    <lineage>
        <taxon>Bacteria</taxon>
        <taxon>Bacillati</taxon>
        <taxon>Actinomycetota</taxon>
        <taxon>Actinomycetes</taxon>
        <taxon>Kitasatosporales</taxon>
        <taxon>Streptomycetaceae</taxon>
        <taxon>Streptomyces</taxon>
    </lineage>
</organism>
<sequence length="130" mass="14659">MSDTPHRDGVPKALAGVVLDAPDARELADFYRRLLGWETVEDEPDWVSLKGPGATKISFQTEPEYRPPTWPGRRDRQQMMLHLDFEVDDLETAHRHAVATGATLADFQPQDDVRVYTDPAGHPFCLFVDA</sequence>
<dbReference type="EMBL" id="BAAASZ010000026">
    <property type="protein sequence ID" value="GAA2450172.1"/>
    <property type="molecule type" value="Genomic_DNA"/>
</dbReference>
<dbReference type="PANTHER" id="PTHR35908:SF1">
    <property type="entry name" value="CONSERVED PROTEIN"/>
    <property type="match status" value="1"/>
</dbReference>
<reference evidence="3" key="1">
    <citation type="journal article" date="2019" name="Int. J. Syst. Evol. Microbiol.">
        <title>The Global Catalogue of Microorganisms (GCM) 10K type strain sequencing project: providing services to taxonomists for standard genome sequencing and annotation.</title>
        <authorList>
            <consortium name="The Broad Institute Genomics Platform"/>
            <consortium name="The Broad Institute Genome Sequencing Center for Infectious Disease"/>
            <person name="Wu L."/>
            <person name="Ma J."/>
        </authorList>
    </citation>
    <scope>NUCLEOTIDE SEQUENCE [LARGE SCALE GENOMIC DNA]</scope>
    <source>
        <strain evidence="3">JCM 6305</strain>
    </source>
</reference>
<name>A0ABP5XBJ4_9ACTN</name>
<keyword evidence="3" id="KW-1185">Reference proteome</keyword>
<evidence type="ECO:0000313" key="2">
    <source>
        <dbReference type="EMBL" id="GAA2450172.1"/>
    </source>
</evidence>
<dbReference type="InterPro" id="IPR041581">
    <property type="entry name" value="Glyoxalase_6"/>
</dbReference>
<evidence type="ECO:0000259" key="1">
    <source>
        <dbReference type="PROSITE" id="PS51819"/>
    </source>
</evidence>
<proteinExistence type="predicted"/>
<dbReference type="InterPro" id="IPR029068">
    <property type="entry name" value="Glyas_Bleomycin-R_OHBP_Dase"/>
</dbReference>